<sequence>MHTIWKGSISFGLVNIPVRMYAATKEKNISFRQLHKLCKTPIQYKKMCPTCREEVPMEEIVKGYEYADHKFVILDKEELDAIAPDNRKSIEILDFVQLKEIDPIYYDRTYYLGPGDTGEKAYSLLRDAMQTTEKIGVAQITIRSKQSLAVVRVFENCLVMETIFYPDEVRNSHQVPGVPADMPLPEKEMSMAQQLIENLTTTFEPEKYEDDYRKKLEEAIDTKVKGEEIIEAPEQQPERVVDLMEALKASLEQSGSKKKKTAK</sequence>
<dbReference type="Pfam" id="PF02735">
    <property type="entry name" value="Ku"/>
    <property type="match status" value="1"/>
</dbReference>
<evidence type="ECO:0000256" key="3">
    <source>
        <dbReference type="HAMAP-Rule" id="MF_01875"/>
    </source>
</evidence>
<dbReference type="GO" id="GO:0006303">
    <property type="term" value="P:double-strand break repair via nonhomologous end joining"/>
    <property type="evidence" value="ECO:0007669"/>
    <property type="project" value="UniProtKB-UniRule"/>
</dbReference>
<organism evidence="5 6">
    <name type="scientific">Kroppenstedtia pulmonis</name>
    <dbReference type="NCBI Taxonomy" id="1380685"/>
    <lineage>
        <taxon>Bacteria</taxon>
        <taxon>Bacillati</taxon>
        <taxon>Bacillota</taxon>
        <taxon>Bacilli</taxon>
        <taxon>Bacillales</taxon>
        <taxon>Thermoactinomycetaceae</taxon>
        <taxon>Kroppenstedtia</taxon>
    </lineage>
</organism>
<evidence type="ECO:0000256" key="1">
    <source>
        <dbReference type="ARBA" id="ARBA00023125"/>
    </source>
</evidence>
<keyword evidence="1 3" id="KW-0238">DNA-binding</keyword>
<dbReference type="RefSeq" id="WP_173222007.1">
    <property type="nucleotide sequence ID" value="NZ_CP048104.1"/>
</dbReference>
<keyword evidence="3" id="KW-0234">DNA repair</keyword>
<feature type="domain" description="Ku" evidence="4">
    <location>
        <begin position="52"/>
        <end position="180"/>
    </location>
</feature>
<dbReference type="HAMAP" id="MF_01875">
    <property type="entry name" value="Prokaryotic_Ku"/>
    <property type="match status" value="1"/>
</dbReference>
<dbReference type="Proteomes" id="UP000503088">
    <property type="component" value="Chromosome"/>
</dbReference>
<dbReference type="FunFam" id="2.40.290.10:FF:000004">
    <property type="entry name" value="Non-homologous end joining protein Ku"/>
    <property type="match status" value="1"/>
</dbReference>
<dbReference type="PANTHER" id="PTHR41251:SF1">
    <property type="entry name" value="NON-HOMOLOGOUS END JOINING PROTEIN KU"/>
    <property type="match status" value="1"/>
</dbReference>
<dbReference type="NCBIfam" id="TIGR02772">
    <property type="entry name" value="Ku_bact"/>
    <property type="match status" value="1"/>
</dbReference>
<dbReference type="PANTHER" id="PTHR41251">
    <property type="entry name" value="NON-HOMOLOGOUS END JOINING PROTEIN KU"/>
    <property type="match status" value="1"/>
</dbReference>
<protein>
    <recommendedName>
        <fullName evidence="3">Non-homologous end joining protein Ku</fullName>
    </recommendedName>
</protein>
<dbReference type="SMART" id="SM00559">
    <property type="entry name" value="Ku78"/>
    <property type="match status" value="1"/>
</dbReference>
<dbReference type="Gene3D" id="2.40.290.10">
    <property type="match status" value="1"/>
</dbReference>
<dbReference type="InterPro" id="IPR009187">
    <property type="entry name" value="Prok_Ku"/>
</dbReference>
<reference evidence="5 6" key="1">
    <citation type="submission" date="2020-01" db="EMBL/GenBank/DDBJ databases">
        <authorList>
            <person name="Gulvik C.A."/>
            <person name="Batra D.G."/>
        </authorList>
    </citation>
    <scope>NUCLEOTIDE SEQUENCE [LARGE SCALE GENOMIC DNA]</scope>
    <source>
        <strain evidence="5 6">W9323</strain>
    </source>
</reference>
<comment type="similarity">
    <text evidence="3">Belongs to the prokaryotic Ku family.</text>
</comment>
<evidence type="ECO:0000256" key="2">
    <source>
        <dbReference type="ARBA" id="ARBA00023172"/>
    </source>
</evidence>
<dbReference type="InterPro" id="IPR016194">
    <property type="entry name" value="SPOC-like_C_dom_sf"/>
</dbReference>
<proteinExistence type="inferred from homology"/>
<dbReference type="EMBL" id="CP048104">
    <property type="protein sequence ID" value="QKG84375.1"/>
    <property type="molecule type" value="Genomic_DNA"/>
</dbReference>
<keyword evidence="2 3" id="KW-0233">DNA recombination</keyword>
<name>A0A7D4BHB2_9BACL</name>
<comment type="function">
    <text evidence="3">With LigD forms a non-homologous end joining (NHEJ) DNA repair enzyme, which repairs dsDNA breaks with reduced fidelity. Binds linear dsDNA with 5'- and 3'- overhangs but not closed circular dsDNA nor ssDNA. Recruits and stimulates the ligase activity of LigD.</text>
</comment>
<dbReference type="CDD" id="cd00789">
    <property type="entry name" value="KU_like"/>
    <property type="match status" value="1"/>
</dbReference>
<gene>
    <name evidence="3" type="primary">ku</name>
    <name evidence="5" type="ORF">GXN76_07720</name>
</gene>
<evidence type="ECO:0000313" key="6">
    <source>
        <dbReference type="Proteomes" id="UP000503088"/>
    </source>
</evidence>
<dbReference type="SUPFAM" id="SSF100939">
    <property type="entry name" value="SPOC domain-like"/>
    <property type="match status" value="1"/>
</dbReference>
<keyword evidence="6" id="KW-1185">Reference proteome</keyword>
<dbReference type="AlphaFoldDB" id="A0A7D4BHB2"/>
<dbReference type="InterPro" id="IPR006164">
    <property type="entry name" value="DNA_bd_Ku70/Ku80"/>
</dbReference>
<accession>A0A7D4BHB2</accession>
<comment type="subunit">
    <text evidence="3">Homodimer. Interacts with LigD.</text>
</comment>
<dbReference type="GO" id="GO:0006310">
    <property type="term" value="P:DNA recombination"/>
    <property type="evidence" value="ECO:0007669"/>
    <property type="project" value="UniProtKB-KW"/>
</dbReference>
<dbReference type="KEGG" id="kpul:GXN76_07720"/>
<keyword evidence="3" id="KW-0227">DNA damage</keyword>
<dbReference type="GO" id="GO:0003690">
    <property type="term" value="F:double-stranded DNA binding"/>
    <property type="evidence" value="ECO:0007669"/>
    <property type="project" value="UniProtKB-UniRule"/>
</dbReference>
<evidence type="ECO:0000313" key="5">
    <source>
        <dbReference type="EMBL" id="QKG84375.1"/>
    </source>
</evidence>
<evidence type="ECO:0000259" key="4">
    <source>
        <dbReference type="SMART" id="SM00559"/>
    </source>
</evidence>
<dbReference type="PIRSF" id="PIRSF006493">
    <property type="entry name" value="Prok_Ku"/>
    <property type="match status" value="1"/>
</dbReference>